<dbReference type="EMBL" id="CP139558">
    <property type="protein sequence ID" value="WPU94707.1"/>
    <property type="molecule type" value="Genomic_DNA"/>
</dbReference>
<organism evidence="1 2">
    <name type="scientific">Mucilaginibacter sabulilitoris</name>
    <dbReference type="NCBI Taxonomy" id="1173583"/>
    <lineage>
        <taxon>Bacteria</taxon>
        <taxon>Pseudomonadati</taxon>
        <taxon>Bacteroidota</taxon>
        <taxon>Sphingobacteriia</taxon>
        <taxon>Sphingobacteriales</taxon>
        <taxon>Sphingobacteriaceae</taxon>
        <taxon>Mucilaginibacter</taxon>
    </lineage>
</organism>
<reference evidence="1 2" key="1">
    <citation type="submission" date="2023-11" db="EMBL/GenBank/DDBJ databases">
        <title>Analysis of the Genomes of Mucilaginibacter gossypii cycad 4 and M. sabulilitoris SNA2: microbes with the potential for plant growth promotion.</title>
        <authorList>
            <person name="Hirsch A.M."/>
            <person name="Humm E."/>
            <person name="Rubbi M."/>
            <person name="Del Vecchio G."/>
            <person name="Ha S.M."/>
            <person name="Pellegrini M."/>
            <person name="Gunsalus R.P."/>
        </authorList>
    </citation>
    <scope>NUCLEOTIDE SEQUENCE [LARGE SCALE GENOMIC DNA]</scope>
    <source>
        <strain evidence="1 2">SNA2</strain>
    </source>
</reference>
<proteinExistence type="predicted"/>
<evidence type="ECO:0000313" key="1">
    <source>
        <dbReference type="EMBL" id="WPU94707.1"/>
    </source>
</evidence>
<gene>
    <name evidence="1" type="ORF">SNE25_04130</name>
</gene>
<sequence>MNISLAGLYNLFRREALQTSYYSMGSKTIYTFINLAYDQVNDFAFFT</sequence>
<evidence type="ECO:0000313" key="2">
    <source>
        <dbReference type="Proteomes" id="UP001324380"/>
    </source>
</evidence>
<protein>
    <submittedName>
        <fullName evidence="1">Uncharacterized protein</fullName>
    </submittedName>
</protein>
<dbReference type="Proteomes" id="UP001324380">
    <property type="component" value="Chromosome"/>
</dbReference>
<name>A0ABZ0TP61_9SPHI</name>
<keyword evidence="2" id="KW-1185">Reference proteome</keyword>
<accession>A0ABZ0TP61</accession>